<keyword evidence="1" id="KW-0233">DNA recombination</keyword>
<dbReference type="GO" id="GO:0006310">
    <property type="term" value="P:DNA recombination"/>
    <property type="evidence" value="ECO:0007669"/>
    <property type="project" value="UniProtKB-KW"/>
</dbReference>
<dbReference type="GO" id="GO:0003677">
    <property type="term" value="F:DNA binding"/>
    <property type="evidence" value="ECO:0007669"/>
    <property type="project" value="InterPro"/>
</dbReference>
<gene>
    <name evidence="3" type="ORF">FFWV33_15885</name>
</gene>
<sequence>MFTEKSNKRTALKCWKLLTYTKTIFVKCRITKRTTLHWLRYSFAIHVLERVANMHCIQGWLDHNSSKITEIYTHLSTKNLQQIKSPFDDL</sequence>
<dbReference type="PROSITE" id="PS51898">
    <property type="entry name" value="TYR_RECOMBINASE"/>
    <property type="match status" value="1"/>
</dbReference>
<dbReference type="RefSeq" id="WP_108741805.1">
    <property type="nucleotide sequence ID" value="NZ_CP020918.1"/>
</dbReference>
<accession>A0A2S1LGJ5</accession>
<evidence type="ECO:0000313" key="3">
    <source>
        <dbReference type="EMBL" id="AWG22900.1"/>
    </source>
</evidence>
<dbReference type="GO" id="GO:0015074">
    <property type="term" value="P:DNA integration"/>
    <property type="evidence" value="ECO:0007669"/>
    <property type="project" value="InterPro"/>
</dbReference>
<proteinExistence type="predicted"/>
<reference evidence="3 4" key="1">
    <citation type="submission" date="2017-04" db="EMBL/GenBank/DDBJ databases">
        <title>Compelte genome sequence of WV33.</title>
        <authorList>
            <person name="Lee P.C."/>
        </authorList>
    </citation>
    <scope>NUCLEOTIDE SEQUENCE [LARGE SCALE GENOMIC DNA]</scope>
    <source>
        <strain evidence="3 4">WV33</strain>
    </source>
</reference>
<dbReference type="InterPro" id="IPR011010">
    <property type="entry name" value="DNA_brk_join_enz"/>
</dbReference>
<feature type="domain" description="Tyr recombinase" evidence="2">
    <location>
        <begin position="1"/>
        <end position="85"/>
    </location>
</feature>
<keyword evidence="4" id="KW-1185">Reference proteome</keyword>
<evidence type="ECO:0000259" key="2">
    <source>
        <dbReference type="PROSITE" id="PS51898"/>
    </source>
</evidence>
<dbReference type="SUPFAM" id="SSF56349">
    <property type="entry name" value="DNA breaking-rejoining enzymes"/>
    <property type="match status" value="1"/>
</dbReference>
<evidence type="ECO:0000313" key="4">
    <source>
        <dbReference type="Proteomes" id="UP000244527"/>
    </source>
</evidence>
<dbReference type="InterPro" id="IPR002104">
    <property type="entry name" value="Integrase_catalytic"/>
</dbReference>
<organism evidence="3 4">
    <name type="scientific">Flavobacterium faecale</name>
    <dbReference type="NCBI Taxonomy" id="1355330"/>
    <lineage>
        <taxon>Bacteria</taxon>
        <taxon>Pseudomonadati</taxon>
        <taxon>Bacteroidota</taxon>
        <taxon>Flavobacteriia</taxon>
        <taxon>Flavobacteriales</taxon>
        <taxon>Flavobacteriaceae</taxon>
        <taxon>Flavobacterium</taxon>
    </lineage>
</organism>
<dbReference type="Gene3D" id="1.10.443.10">
    <property type="entry name" value="Intergrase catalytic core"/>
    <property type="match status" value="1"/>
</dbReference>
<dbReference type="Pfam" id="PF00589">
    <property type="entry name" value="Phage_integrase"/>
    <property type="match status" value="1"/>
</dbReference>
<dbReference type="EMBL" id="CP020918">
    <property type="protein sequence ID" value="AWG22900.1"/>
    <property type="molecule type" value="Genomic_DNA"/>
</dbReference>
<evidence type="ECO:0000256" key="1">
    <source>
        <dbReference type="ARBA" id="ARBA00023172"/>
    </source>
</evidence>
<dbReference type="InterPro" id="IPR013762">
    <property type="entry name" value="Integrase-like_cat_sf"/>
</dbReference>
<dbReference type="KEGG" id="ffa:FFWV33_15885"/>
<dbReference type="Proteomes" id="UP000244527">
    <property type="component" value="Chromosome"/>
</dbReference>
<dbReference type="AlphaFoldDB" id="A0A2S1LGJ5"/>
<protein>
    <recommendedName>
        <fullName evidence="2">Tyr recombinase domain-containing protein</fullName>
    </recommendedName>
</protein>
<name>A0A2S1LGJ5_9FLAO</name>